<sequence>MSFDKRYKFTLTEDSFRRHDEGDDQAFYRVPRFVSHIDPGAIDAVTQLYREYFPENGAILDLMSSFLSHLPEDCQYSKVVGLGMNDREMANNRQLDDWVVQDLNRQPRLPFIDNQFDAAGICVSIDYLTNPVEVLRDLGRVMKRGAPLVITYSNRLFETKATAAWLHLQDEHRAHLVRHFLEEAGCYENIEMMDRSPRYGDPLYAVVAKVA</sequence>
<dbReference type="SUPFAM" id="SSF53335">
    <property type="entry name" value="S-adenosyl-L-methionine-dependent methyltransferases"/>
    <property type="match status" value="1"/>
</dbReference>
<proteinExistence type="predicted"/>
<dbReference type="Pfam" id="PF08241">
    <property type="entry name" value="Methyltransf_11"/>
    <property type="match status" value="1"/>
</dbReference>
<dbReference type="InterPro" id="IPR029063">
    <property type="entry name" value="SAM-dependent_MTases_sf"/>
</dbReference>
<dbReference type="GO" id="GO:0032259">
    <property type="term" value="P:methylation"/>
    <property type="evidence" value="ECO:0007669"/>
    <property type="project" value="UniProtKB-KW"/>
</dbReference>
<reference evidence="2" key="2">
    <citation type="submission" date="2023-08" db="EMBL/GenBank/DDBJ databases">
        <authorList>
            <person name="Luo J."/>
        </authorList>
    </citation>
    <scope>NUCLEOTIDE SEQUENCE</scope>
    <source>
        <strain evidence="2">DSM 25064</strain>
    </source>
</reference>
<gene>
    <name evidence="2" type="ORF">Q8A57_08505</name>
</gene>
<dbReference type="Gene3D" id="3.40.50.150">
    <property type="entry name" value="Vaccinia Virus protein VP39"/>
    <property type="match status" value="1"/>
</dbReference>
<dbReference type="InterPro" id="IPR013216">
    <property type="entry name" value="Methyltransf_11"/>
</dbReference>
<reference evidence="2" key="1">
    <citation type="journal article" date="2010" name="Int. J. Syst. Evol. Microbiol.">
        <title>Porticoccus litoralis gen. nov., sp. nov., a gammaproteobacterium isolated from the Yellow Sea.</title>
        <authorList>
            <person name="Oh H.M."/>
            <person name="Kim H."/>
            <person name="Kim K.M."/>
            <person name="Min G.S."/>
            <person name="Cho J.C."/>
        </authorList>
    </citation>
    <scope>NUCLEOTIDE SEQUENCE</scope>
    <source>
        <strain evidence="2">DSM 25064</strain>
    </source>
</reference>
<organism evidence="2 3">
    <name type="scientific">Porticoccus litoralis</name>
    <dbReference type="NCBI Taxonomy" id="434086"/>
    <lineage>
        <taxon>Bacteria</taxon>
        <taxon>Pseudomonadati</taxon>
        <taxon>Pseudomonadota</taxon>
        <taxon>Gammaproteobacteria</taxon>
        <taxon>Cellvibrionales</taxon>
        <taxon>Porticoccaceae</taxon>
        <taxon>Porticoccus</taxon>
    </lineage>
</organism>
<accession>A0AAW8B5L0</accession>
<evidence type="ECO:0000313" key="3">
    <source>
        <dbReference type="Proteomes" id="UP001178354"/>
    </source>
</evidence>
<dbReference type="RefSeq" id="WP_305170623.1">
    <property type="nucleotide sequence ID" value="NZ_JAUUUU010000004.1"/>
</dbReference>
<dbReference type="AlphaFoldDB" id="A0AAW8B5L0"/>
<keyword evidence="2" id="KW-0489">Methyltransferase</keyword>
<evidence type="ECO:0000313" key="2">
    <source>
        <dbReference type="EMBL" id="MDP1521007.1"/>
    </source>
</evidence>
<dbReference type="PANTHER" id="PTHR43036:SF2">
    <property type="entry name" value="OS04G0481300 PROTEIN"/>
    <property type="match status" value="1"/>
</dbReference>
<keyword evidence="2" id="KW-0808">Transferase</keyword>
<keyword evidence="3" id="KW-1185">Reference proteome</keyword>
<dbReference type="PANTHER" id="PTHR43036">
    <property type="entry name" value="OSJNBB0011N17.9 PROTEIN"/>
    <property type="match status" value="1"/>
</dbReference>
<dbReference type="Proteomes" id="UP001178354">
    <property type="component" value="Unassembled WGS sequence"/>
</dbReference>
<feature type="domain" description="Methyltransferase type 11" evidence="1">
    <location>
        <begin position="77"/>
        <end position="149"/>
    </location>
</feature>
<evidence type="ECO:0000259" key="1">
    <source>
        <dbReference type="Pfam" id="PF08241"/>
    </source>
</evidence>
<name>A0AAW8B5L0_9GAMM</name>
<dbReference type="EMBL" id="JAUUUU010000004">
    <property type="protein sequence ID" value="MDP1521007.1"/>
    <property type="molecule type" value="Genomic_DNA"/>
</dbReference>
<comment type="caution">
    <text evidence="2">The sequence shown here is derived from an EMBL/GenBank/DDBJ whole genome shotgun (WGS) entry which is preliminary data.</text>
</comment>
<dbReference type="GO" id="GO:0008757">
    <property type="term" value="F:S-adenosylmethionine-dependent methyltransferase activity"/>
    <property type="evidence" value="ECO:0007669"/>
    <property type="project" value="InterPro"/>
</dbReference>
<protein>
    <submittedName>
        <fullName evidence="2">Methyltransferase domain-containing protein</fullName>
    </submittedName>
</protein>